<evidence type="ECO:0000313" key="3">
    <source>
        <dbReference type="Proteomes" id="UP000076512"/>
    </source>
</evidence>
<feature type="region of interest" description="Disordered" evidence="1">
    <location>
        <begin position="1"/>
        <end position="45"/>
    </location>
</feature>
<reference evidence="2 3" key="1">
    <citation type="submission" date="2016-04" db="EMBL/GenBank/DDBJ databases">
        <authorList>
            <person name="Evans L.H."/>
            <person name="Alamgir A."/>
            <person name="Owens N."/>
            <person name="Weber N.D."/>
            <person name="Virtaneva K."/>
            <person name="Barbian K."/>
            <person name="Babar A."/>
            <person name="Rosenke K."/>
        </authorList>
    </citation>
    <scope>NUCLEOTIDE SEQUENCE [LARGE SCALE GENOMIC DNA]</scope>
    <source>
        <strain evidence="2 3">IFM 0406</strain>
    </source>
</reference>
<dbReference type="Pfam" id="PF19826">
    <property type="entry name" value="DUF6307"/>
    <property type="match status" value="1"/>
</dbReference>
<evidence type="ECO:0000256" key="1">
    <source>
        <dbReference type="SAM" id="MobiDB-lite"/>
    </source>
</evidence>
<protein>
    <submittedName>
        <fullName evidence="2">Uncharacterized protein</fullName>
    </submittedName>
</protein>
<sequence length="83" mass="9618">MYASPRMRGPDRETARAYQPDQADHENPLPDRKQEMATKTPYERRMTRVRDVVREYSDLDDSAATALAVQVLRALDSIPEKIR</sequence>
<gene>
    <name evidence="2" type="ORF">AWN90_02750</name>
</gene>
<dbReference type="EMBL" id="LWGR01000012">
    <property type="protein sequence ID" value="KZM71660.1"/>
    <property type="molecule type" value="Genomic_DNA"/>
</dbReference>
<dbReference type="InterPro" id="IPR046274">
    <property type="entry name" value="DUF6307"/>
</dbReference>
<comment type="caution">
    <text evidence="2">The sequence shown here is derived from an EMBL/GenBank/DDBJ whole genome shotgun (WGS) entry which is preliminary data.</text>
</comment>
<dbReference type="AlphaFoldDB" id="A0A164KRP4"/>
<keyword evidence="3" id="KW-1185">Reference proteome</keyword>
<feature type="compositionally biased region" description="Basic and acidic residues" evidence="1">
    <location>
        <begin position="22"/>
        <end position="45"/>
    </location>
</feature>
<name>A0A164KRP4_9NOCA</name>
<organism evidence="2 3">
    <name type="scientific">Nocardia terpenica</name>
    <dbReference type="NCBI Taxonomy" id="455432"/>
    <lineage>
        <taxon>Bacteria</taxon>
        <taxon>Bacillati</taxon>
        <taxon>Actinomycetota</taxon>
        <taxon>Actinomycetes</taxon>
        <taxon>Mycobacteriales</taxon>
        <taxon>Nocardiaceae</taxon>
        <taxon>Nocardia</taxon>
    </lineage>
</organism>
<proteinExistence type="predicted"/>
<dbReference type="STRING" id="455432.AWN90_02750"/>
<evidence type="ECO:0000313" key="2">
    <source>
        <dbReference type="EMBL" id="KZM71660.1"/>
    </source>
</evidence>
<accession>A0A164KRP4</accession>
<dbReference type="Proteomes" id="UP000076512">
    <property type="component" value="Unassembled WGS sequence"/>
</dbReference>